<gene>
    <name evidence="12" type="ORF">S06H3_56518</name>
</gene>
<accession>X1PA04</accession>
<dbReference type="PANTHER" id="PTHR11451">
    <property type="entry name" value="THREONINE-TRNA LIGASE"/>
    <property type="match status" value="1"/>
</dbReference>
<dbReference type="PANTHER" id="PTHR11451:SF44">
    <property type="entry name" value="THREONINE--TRNA LIGASE, CHLOROPLASTIC_MITOCHONDRIAL 2"/>
    <property type="match status" value="1"/>
</dbReference>
<evidence type="ECO:0000256" key="3">
    <source>
        <dbReference type="ARBA" id="ARBA00022598"/>
    </source>
</evidence>
<evidence type="ECO:0000256" key="5">
    <source>
        <dbReference type="ARBA" id="ARBA00022741"/>
    </source>
</evidence>
<keyword evidence="5" id="KW-0547">Nucleotide-binding</keyword>
<proteinExistence type="inferred from homology"/>
<feature type="non-terminal residue" evidence="12">
    <location>
        <position position="1"/>
    </location>
</feature>
<dbReference type="GO" id="GO:0005737">
    <property type="term" value="C:cytoplasm"/>
    <property type="evidence" value="ECO:0007669"/>
    <property type="project" value="InterPro"/>
</dbReference>
<dbReference type="GO" id="GO:0005524">
    <property type="term" value="F:ATP binding"/>
    <property type="evidence" value="ECO:0007669"/>
    <property type="project" value="UniProtKB-KW"/>
</dbReference>
<keyword evidence="9" id="KW-0030">Aminoacyl-tRNA synthetase</keyword>
<dbReference type="EC" id="6.1.1.3" evidence="2"/>
<dbReference type="PRINTS" id="PR01047">
    <property type="entry name" value="TRNASYNTHTHR"/>
</dbReference>
<dbReference type="InterPro" id="IPR002314">
    <property type="entry name" value="aa-tRNA-synt_IIb"/>
</dbReference>
<evidence type="ECO:0000256" key="6">
    <source>
        <dbReference type="ARBA" id="ARBA00022833"/>
    </source>
</evidence>
<dbReference type="InterPro" id="IPR002320">
    <property type="entry name" value="Thr-tRNA-ligase_IIa"/>
</dbReference>
<evidence type="ECO:0000256" key="9">
    <source>
        <dbReference type="ARBA" id="ARBA00023146"/>
    </source>
</evidence>
<evidence type="ECO:0000256" key="7">
    <source>
        <dbReference type="ARBA" id="ARBA00022840"/>
    </source>
</evidence>
<dbReference type="Pfam" id="PF00587">
    <property type="entry name" value="tRNA-synt_2b"/>
    <property type="match status" value="1"/>
</dbReference>
<dbReference type="InterPro" id="IPR006195">
    <property type="entry name" value="aa-tRNA-synth_II"/>
</dbReference>
<dbReference type="EMBL" id="BARV01036359">
    <property type="protein sequence ID" value="GAI53132.1"/>
    <property type="molecule type" value="Genomic_DNA"/>
</dbReference>
<dbReference type="GO" id="GO:0006435">
    <property type="term" value="P:threonyl-tRNA aminoacylation"/>
    <property type="evidence" value="ECO:0007669"/>
    <property type="project" value="InterPro"/>
</dbReference>
<comment type="catalytic activity">
    <reaction evidence="10">
        <text>tRNA(Thr) + L-threonine + ATP = L-threonyl-tRNA(Thr) + AMP + diphosphate + H(+)</text>
        <dbReference type="Rhea" id="RHEA:24624"/>
        <dbReference type="Rhea" id="RHEA-COMP:9670"/>
        <dbReference type="Rhea" id="RHEA-COMP:9704"/>
        <dbReference type="ChEBI" id="CHEBI:15378"/>
        <dbReference type="ChEBI" id="CHEBI:30616"/>
        <dbReference type="ChEBI" id="CHEBI:33019"/>
        <dbReference type="ChEBI" id="CHEBI:57926"/>
        <dbReference type="ChEBI" id="CHEBI:78442"/>
        <dbReference type="ChEBI" id="CHEBI:78534"/>
        <dbReference type="ChEBI" id="CHEBI:456215"/>
        <dbReference type="EC" id="6.1.1.3"/>
    </reaction>
</comment>
<keyword evidence="3" id="KW-0436">Ligase</keyword>
<evidence type="ECO:0000259" key="11">
    <source>
        <dbReference type="PROSITE" id="PS50862"/>
    </source>
</evidence>
<dbReference type="FunFam" id="3.30.930.10:FF:000002">
    <property type="entry name" value="Threonine--tRNA ligase"/>
    <property type="match status" value="1"/>
</dbReference>
<evidence type="ECO:0000256" key="4">
    <source>
        <dbReference type="ARBA" id="ARBA00022723"/>
    </source>
</evidence>
<dbReference type="PROSITE" id="PS50862">
    <property type="entry name" value="AA_TRNA_LIGASE_II"/>
    <property type="match status" value="1"/>
</dbReference>
<sequence>AEYLRKVEEAIRSDHRKLGTELDLFSIHEEAGPGLVYWHPKGAIIRRVIEDFWKDEHIKRGYDIVYTPHIAKLNLWKTSGHWEFYRDYLYSPMEVEGQEYILKPMNCNGHILIFKTRRRSYRELPLRYAELGTVYRYERSGVLHGLSRVRGFTQDDAHIFCRSDQLEDEIVEVLDLARFMVDTFGFSDYDVFLSTRPDKYAGTIQMWDEATETLRQALIRLGLDYEIDP</sequence>
<keyword evidence="8" id="KW-0648">Protein biosynthesis</keyword>
<dbReference type="SUPFAM" id="SSF55681">
    <property type="entry name" value="Class II aaRS and biotin synthetases"/>
    <property type="match status" value="1"/>
</dbReference>
<dbReference type="AlphaFoldDB" id="X1PA04"/>
<keyword evidence="4" id="KW-0479">Metal-binding</keyword>
<dbReference type="InterPro" id="IPR045864">
    <property type="entry name" value="aa-tRNA-synth_II/BPL/LPL"/>
</dbReference>
<keyword evidence="7" id="KW-0067">ATP-binding</keyword>
<evidence type="ECO:0000256" key="8">
    <source>
        <dbReference type="ARBA" id="ARBA00022917"/>
    </source>
</evidence>
<dbReference type="GO" id="GO:0004829">
    <property type="term" value="F:threonine-tRNA ligase activity"/>
    <property type="evidence" value="ECO:0007669"/>
    <property type="project" value="UniProtKB-EC"/>
</dbReference>
<reference evidence="12" key="1">
    <citation type="journal article" date="2014" name="Front. Microbiol.">
        <title>High frequency of phylogenetically diverse reductive dehalogenase-homologous genes in deep subseafloor sedimentary metagenomes.</title>
        <authorList>
            <person name="Kawai M."/>
            <person name="Futagami T."/>
            <person name="Toyoda A."/>
            <person name="Takaki Y."/>
            <person name="Nishi S."/>
            <person name="Hori S."/>
            <person name="Arai W."/>
            <person name="Tsubouchi T."/>
            <person name="Morono Y."/>
            <person name="Uchiyama I."/>
            <person name="Ito T."/>
            <person name="Fujiyama A."/>
            <person name="Inagaki F."/>
            <person name="Takami H."/>
        </authorList>
    </citation>
    <scope>NUCLEOTIDE SEQUENCE</scope>
    <source>
        <strain evidence="12">Expedition CK06-06</strain>
    </source>
</reference>
<feature type="non-terminal residue" evidence="12">
    <location>
        <position position="229"/>
    </location>
</feature>
<protein>
    <recommendedName>
        <fullName evidence="2">threonine--tRNA ligase</fullName>
        <ecNumber evidence="2">6.1.1.3</ecNumber>
    </recommendedName>
</protein>
<evidence type="ECO:0000256" key="2">
    <source>
        <dbReference type="ARBA" id="ARBA00013163"/>
    </source>
</evidence>
<dbReference type="GO" id="GO:0046872">
    <property type="term" value="F:metal ion binding"/>
    <property type="evidence" value="ECO:0007669"/>
    <property type="project" value="UniProtKB-KW"/>
</dbReference>
<keyword evidence="6" id="KW-0862">Zinc</keyword>
<evidence type="ECO:0000256" key="1">
    <source>
        <dbReference type="ARBA" id="ARBA00008226"/>
    </source>
</evidence>
<evidence type="ECO:0000313" key="12">
    <source>
        <dbReference type="EMBL" id="GAI53132.1"/>
    </source>
</evidence>
<comment type="caution">
    <text evidence="12">The sequence shown here is derived from an EMBL/GenBank/DDBJ whole genome shotgun (WGS) entry which is preliminary data.</text>
</comment>
<name>X1PA04_9ZZZZ</name>
<comment type="similarity">
    <text evidence="1">Belongs to the class-II aminoacyl-tRNA synthetase family.</text>
</comment>
<organism evidence="12">
    <name type="scientific">marine sediment metagenome</name>
    <dbReference type="NCBI Taxonomy" id="412755"/>
    <lineage>
        <taxon>unclassified sequences</taxon>
        <taxon>metagenomes</taxon>
        <taxon>ecological metagenomes</taxon>
    </lineage>
</organism>
<feature type="domain" description="Aminoacyl-transfer RNA synthetases class-II family profile" evidence="11">
    <location>
        <begin position="29"/>
        <end position="229"/>
    </location>
</feature>
<dbReference type="Gene3D" id="3.30.930.10">
    <property type="entry name" value="Bira Bifunctional Protein, Domain 2"/>
    <property type="match status" value="1"/>
</dbReference>
<evidence type="ECO:0000256" key="10">
    <source>
        <dbReference type="ARBA" id="ARBA00049515"/>
    </source>
</evidence>